<dbReference type="GeneID" id="9952099"/>
<dbReference type="RefSeq" id="XP_003150161.1">
    <property type="nucleotide sequence ID" value="XM_003150113.1"/>
</dbReference>
<dbReference type="AlphaFoldDB" id="A0A1S0THY5"/>
<gene>
    <name evidence="1" type="ORF">LOAG_14617</name>
</gene>
<feature type="non-terminal residue" evidence="1">
    <location>
        <position position="1"/>
    </location>
</feature>
<dbReference type="OrthoDB" id="5870582at2759"/>
<accession>A0A1S0THY5</accession>
<organism evidence="1">
    <name type="scientific">Loa loa</name>
    <name type="common">Eye worm</name>
    <name type="synonym">Filaria loa</name>
    <dbReference type="NCBI Taxonomy" id="7209"/>
    <lineage>
        <taxon>Eukaryota</taxon>
        <taxon>Metazoa</taxon>
        <taxon>Ecdysozoa</taxon>
        <taxon>Nematoda</taxon>
        <taxon>Chromadorea</taxon>
        <taxon>Rhabditida</taxon>
        <taxon>Spirurina</taxon>
        <taxon>Spiruromorpha</taxon>
        <taxon>Filarioidea</taxon>
        <taxon>Onchocercidae</taxon>
        <taxon>Loa</taxon>
    </lineage>
</organism>
<name>A0A1S0THY5_LOALO</name>
<protein>
    <submittedName>
        <fullName evidence="1">Uncharacterized protein</fullName>
    </submittedName>
</protein>
<evidence type="ECO:0000313" key="1">
    <source>
        <dbReference type="EMBL" id="EFO13908.1"/>
    </source>
</evidence>
<reference evidence="1" key="1">
    <citation type="submission" date="2012-04" db="EMBL/GenBank/DDBJ databases">
        <title>The Genome Sequence of Loa loa.</title>
        <authorList>
            <consortium name="The Broad Institute Genome Sequencing Platform"/>
            <consortium name="Broad Institute Genome Sequencing Center for Infectious Disease"/>
            <person name="Nutman T.B."/>
            <person name="Fink D.L."/>
            <person name="Russ C."/>
            <person name="Young S."/>
            <person name="Zeng Q."/>
            <person name="Gargeya S."/>
            <person name="Alvarado L."/>
            <person name="Berlin A."/>
            <person name="Chapman S.B."/>
            <person name="Chen Z."/>
            <person name="Freedman E."/>
            <person name="Gellesch M."/>
            <person name="Goldberg J."/>
            <person name="Griggs A."/>
            <person name="Gujja S."/>
            <person name="Heilman E.R."/>
            <person name="Heiman D."/>
            <person name="Howarth C."/>
            <person name="Mehta T."/>
            <person name="Neiman D."/>
            <person name="Pearson M."/>
            <person name="Roberts A."/>
            <person name="Saif S."/>
            <person name="Shea T."/>
            <person name="Shenoy N."/>
            <person name="Sisk P."/>
            <person name="Stolte C."/>
            <person name="Sykes S."/>
            <person name="White J."/>
            <person name="Yandava C."/>
            <person name="Haas B."/>
            <person name="Henn M.R."/>
            <person name="Nusbaum C."/>
            <person name="Birren B."/>
        </authorList>
    </citation>
    <scope>NUCLEOTIDE SEQUENCE [LARGE SCALE GENOMIC DNA]</scope>
</reference>
<proteinExistence type="predicted"/>
<dbReference type="KEGG" id="loa:LOAG_14617"/>
<dbReference type="InParanoid" id="A0A1S0THY5"/>
<sequence>IRTTVMVSCTIFVLPPFRKALFNLLGIKRHQNIAVIPLNNNYFSSRRNDQ</sequence>
<dbReference type="CTD" id="9952099"/>
<dbReference type="EMBL" id="JH712541">
    <property type="protein sequence ID" value="EFO13908.1"/>
    <property type="molecule type" value="Genomic_DNA"/>
</dbReference>